<evidence type="ECO:0000256" key="1">
    <source>
        <dbReference type="ARBA" id="ARBA00004370"/>
    </source>
</evidence>
<keyword evidence="5" id="KW-0472">Membrane</keyword>
<comment type="caution">
    <text evidence="7">The sequence shown here is derived from an EMBL/GenBank/DDBJ whole genome shotgun (WGS) entry which is preliminary data.</text>
</comment>
<reference evidence="7 8" key="1">
    <citation type="submission" date="2016-01" db="EMBL/GenBank/DDBJ databases">
        <title>High potential of lignocellulose degradation of a new Verrucomicrobia species.</title>
        <authorList>
            <person name="Wang Y."/>
            <person name="Shi Y."/>
            <person name="Qiu Z."/>
            <person name="Liu S."/>
            <person name="Yang H."/>
        </authorList>
    </citation>
    <scope>NUCLEOTIDE SEQUENCE [LARGE SCALE GENOMIC DNA]</scope>
    <source>
        <strain evidence="7 8">TSB47</strain>
    </source>
</reference>
<evidence type="ECO:0000313" key="7">
    <source>
        <dbReference type="EMBL" id="OAM86977.1"/>
    </source>
</evidence>
<evidence type="ECO:0000256" key="2">
    <source>
        <dbReference type="ARBA" id="ARBA00022448"/>
    </source>
</evidence>
<comment type="subcellular location">
    <subcellularLocation>
        <location evidence="1">Membrane</location>
    </subcellularLocation>
</comment>
<keyword evidence="6" id="KW-0066">ATP synthesis</keyword>
<proteinExistence type="predicted"/>
<evidence type="ECO:0000256" key="5">
    <source>
        <dbReference type="ARBA" id="ARBA00023136"/>
    </source>
</evidence>
<name>A0A178ICU2_9BACT</name>
<gene>
    <name evidence="7" type="ORF">AW736_25765</name>
</gene>
<dbReference type="STRING" id="1184151.AW736_25765"/>
<dbReference type="AlphaFoldDB" id="A0A178ICU2"/>
<evidence type="ECO:0000313" key="8">
    <source>
        <dbReference type="Proteomes" id="UP000078486"/>
    </source>
</evidence>
<dbReference type="GO" id="GO:0016020">
    <property type="term" value="C:membrane"/>
    <property type="evidence" value="ECO:0007669"/>
    <property type="project" value="UniProtKB-SubCell"/>
</dbReference>
<accession>A0A178ICU2</accession>
<dbReference type="RefSeq" id="WP_068773150.1">
    <property type="nucleotide sequence ID" value="NZ_CP109796.1"/>
</dbReference>
<evidence type="ECO:0000256" key="4">
    <source>
        <dbReference type="ARBA" id="ARBA00023065"/>
    </source>
</evidence>
<protein>
    <submittedName>
        <fullName evidence="7">ATP synthase F0F1 subunit delta</fullName>
    </submittedName>
</protein>
<dbReference type="Pfam" id="PF00213">
    <property type="entry name" value="OSCP"/>
    <property type="match status" value="1"/>
</dbReference>
<organism evidence="7 8">
    <name type="scientific">Termitidicoccus mucosus</name>
    <dbReference type="NCBI Taxonomy" id="1184151"/>
    <lineage>
        <taxon>Bacteria</taxon>
        <taxon>Pseudomonadati</taxon>
        <taxon>Verrucomicrobiota</taxon>
        <taxon>Opitutia</taxon>
        <taxon>Opitutales</taxon>
        <taxon>Opitutaceae</taxon>
        <taxon>Termitidicoccus</taxon>
    </lineage>
</organism>
<dbReference type="EMBL" id="LRRQ01000190">
    <property type="protein sequence ID" value="OAM86977.1"/>
    <property type="molecule type" value="Genomic_DNA"/>
</dbReference>
<sequence length="131" mass="14018">MKPDKQSQRLARHLYSLSFADGRISAERVAGVVAYLDKNPPPHRHLSVLKAYRALVAAELARSEARIEHAGPVSDATIQAIAAAMSARYGHPIAPSAKPNPALLAGVRVRVGDDLYDTSVSARLAELAART</sequence>
<dbReference type="GO" id="GO:0046933">
    <property type="term" value="F:proton-transporting ATP synthase activity, rotational mechanism"/>
    <property type="evidence" value="ECO:0007669"/>
    <property type="project" value="InterPro"/>
</dbReference>
<evidence type="ECO:0000256" key="3">
    <source>
        <dbReference type="ARBA" id="ARBA00022781"/>
    </source>
</evidence>
<dbReference type="OrthoDB" id="9814841at2"/>
<keyword evidence="2" id="KW-0813">Transport</keyword>
<keyword evidence="8" id="KW-1185">Reference proteome</keyword>
<dbReference type="InterPro" id="IPR000711">
    <property type="entry name" value="ATPase_OSCP/dsu"/>
</dbReference>
<keyword evidence="3" id="KW-0375">Hydrogen ion transport</keyword>
<keyword evidence="4" id="KW-0406">Ion transport</keyword>
<evidence type="ECO:0000256" key="6">
    <source>
        <dbReference type="ARBA" id="ARBA00023310"/>
    </source>
</evidence>
<dbReference type="Proteomes" id="UP000078486">
    <property type="component" value="Unassembled WGS sequence"/>
</dbReference>